<evidence type="ECO:0000313" key="1">
    <source>
        <dbReference type="EMBL" id="TKR94717.1"/>
    </source>
</evidence>
<dbReference type="AlphaFoldDB" id="A0A4U5PE05"/>
<reference evidence="1 2" key="2">
    <citation type="journal article" date="2019" name="G3 (Bethesda)">
        <title>Hybrid Assembly of the Genome of the Entomopathogenic Nematode Steinernema carpocapsae Identifies the X-Chromosome.</title>
        <authorList>
            <person name="Serra L."/>
            <person name="Macchietto M."/>
            <person name="Macias-Munoz A."/>
            <person name="McGill C.J."/>
            <person name="Rodriguez I.M."/>
            <person name="Rodriguez B."/>
            <person name="Murad R."/>
            <person name="Mortazavi A."/>
        </authorList>
    </citation>
    <scope>NUCLEOTIDE SEQUENCE [LARGE SCALE GENOMIC DNA]</scope>
    <source>
        <strain evidence="1 2">ALL</strain>
    </source>
</reference>
<organism evidence="1 2">
    <name type="scientific">Steinernema carpocapsae</name>
    <name type="common">Entomopathogenic nematode</name>
    <dbReference type="NCBI Taxonomy" id="34508"/>
    <lineage>
        <taxon>Eukaryota</taxon>
        <taxon>Metazoa</taxon>
        <taxon>Ecdysozoa</taxon>
        <taxon>Nematoda</taxon>
        <taxon>Chromadorea</taxon>
        <taxon>Rhabditida</taxon>
        <taxon>Tylenchina</taxon>
        <taxon>Panagrolaimomorpha</taxon>
        <taxon>Strongyloidoidea</taxon>
        <taxon>Steinernematidae</taxon>
        <taxon>Steinernema</taxon>
    </lineage>
</organism>
<sequence>MHRISEKQPSKYVLKPSLAAFPPHPARHAPACPENETIPLFFFLSSFVRSPEGMPQVPRGLRRTRGARVLRTLARNDHPQWSLHNRARKYCIIRSRSLPCGGGERVGVNFFFVRSARRLSTTSVFTLISLFFFFSSDRRPIDAANSASIFAGCFEAASPDDVLVLIVSVLPLSAAAVFSS</sequence>
<proteinExistence type="predicted"/>
<accession>A0A4U5PE05</accession>
<dbReference type="EMBL" id="AZBU02000002">
    <property type="protein sequence ID" value="TKR94717.1"/>
    <property type="molecule type" value="Genomic_DNA"/>
</dbReference>
<dbReference type="Proteomes" id="UP000298663">
    <property type="component" value="Unassembled WGS sequence"/>
</dbReference>
<protein>
    <submittedName>
        <fullName evidence="1">Uncharacterized protein</fullName>
    </submittedName>
</protein>
<gene>
    <name evidence="1" type="ORF">L596_008972</name>
</gene>
<comment type="caution">
    <text evidence="1">The sequence shown here is derived from an EMBL/GenBank/DDBJ whole genome shotgun (WGS) entry which is preliminary data.</text>
</comment>
<evidence type="ECO:0000313" key="2">
    <source>
        <dbReference type="Proteomes" id="UP000298663"/>
    </source>
</evidence>
<reference evidence="1 2" key="1">
    <citation type="journal article" date="2015" name="Genome Biol.">
        <title>Comparative genomics of Steinernema reveals deeply conserved gene regulatory networks.</title>
        <authorList>
            <person name="Dillman A.R."/>
            <person name="Macchietto M."/>
            <person name="Porter C.F."/>
            <person name="Rogers A."/>
            <person name="Williams B."/>
            <person name="Antoshechkin I."/>
            <person name="Lee M.M."/>
            <person name="Goodwin Z."/>
            <person name="Lu X."/>
            <person name="Lewis E.E."/>
            <person name="Goodrich-Blair H."/>
            <person name="Stock S.P."/>
            <person name="Adams B.J."/>
            <person name="Sternberg P.W."/>
            <person name="Mortazavi A."/>
        </authorList>
    </citation>
    <scope>NUCLEOTIDE SEQUENCE [LARGE SCALE GENOMIC DNA]</scope>
    <source>
        <strain evidence="1 2">ALL</strain>
    </source>
</reference>
<name>A0A4U5PE05_STECR</name>
<keyword evidence="2" id="KW-1185">Reference proteome</keyword>